<protein>
    <recommendedName>
        <fullName evidence="6">3-hydroxyacyl-CoA dehydrogenase</fullName>
    </recommendedName>
</protein>
<gene>
    <name evidence="4" type="ORF">G5V65_18145</name>
</gene>
<dbReference type="EMBL" id="JAALFE010000023">
    <property type="protein sequence ID" value="NGQ92817.1"/>
    <property type="molecule type" value="Genomic_DNA"/>
</dbReference>
<evidence type="ECO:0000313" key="5">
    <source>
        <dbReference type="Proteomes" id="UP000474758"/>
    </source>
</evidence>
<dbReference type="Proteomes" id="UP000474758">
    <property type="component" value="Unassembled WGS sequence"/>
</dbReference>
<evidence type="ECO:0000256" key="3">
    <source>
        <dbReference type="ARBA" id="ARBA00023268"/>
    </source>
</evidence>
<dbReference type="InterPro" id="IPR013328">
    <property type="entry name" value="6PGD_dom2"/>
</dbReference>
<keyword evidence="3" id="KW-0511">Multifunctional enzyme</keyword>
<dbReference type="GO" id="GO:0016829">
    <property type="term" value="F:lyase activity"/>
    <property type="evidence" value="ECO:0007669"/>
    <property type="project" value="UniProtKB-KW"/>
</dbReference>
<evidence type="ECO:0000256" key="1">
    <source>
        <dbReference type="ARBA" id="ARBA00023235"/>
    </source>
</evidence>
<reference evidence="4 5" key="1">
    <citation type="submission" date="2020-02" db="EMBL/GenBank/DDBJ databases">
        <title>Rhodobacter translucens sp. nov., a novel bacterium isolated from activated sludge.</title>
        <authorList>
            <person name="Liu J."/>
        </authorList>
    </citation>
    <scope>NUCLEOTIDE SEQUENCE [LARGE SCALE GENOMIC DNA]</scope>
    <source>
        <strain evidence="4 5">HX-7-19</strain>
    </source>
</reference>
<dbReference type="InterPro" id="IPR001753">
    <property type="entry name" value="Enoyl-CoA_hydra/iso"/>
</dbReference>
<dbReference type="PANTHER" id="PTHR23309">
    <property type="entry name" value="3-HYDROXYACYL-COA DEHYROGENASE"/>
    <property type="match status" value="1"/>
</dbReference>
<evidence type="ECO:0008006" key="6">
    <source>
        <dbReference type="Google" id="ProtNLM"/>
    </source>
</evidence>
<dbReference type="GO" id="GO:0016853">
    <property type="term" value="F:isomerase activity"/>
    <property type="evidence" value="ECO:0007669"/>
    <property type="project" value="UniProtKB-KW"/>
</dbReference>
<dbReference type="Pfam" id="PF00378">
    <property type="entry name" value="ECH_1"/>
    <property type="match status" value="1"/>
</dbReference>
<dbReference type="InterPro" id="IPR008927">
    <property type="entry name" value="6-PGluconate_DH-like_C_sf"/>
</dbReference>
<dbReference type="SUPFAM" id="SSF52096">
    <property type="entry name" value="ClpP/crotonase"/>
    <property type="match status" value="1"/>
</dbReference>
<sequence>MTDGAGQGLTLGRIGPVLEIVLQAPLSRGFGPDLCRALSGALDLAETTGCRAVLLRAGDAAEAGPEAAEDGPEGPVPALGPLCQRIEMLGCPVIMLLDKVVGGDAAQLSLAVHLRLAAEGVTWALPAVRVGLAPGAGATQRLPRLVGAGFALDLMLSGRAIGAAEGLAAGLFDRMPGEDPVAGARAIAAEAAGRPGLSGGAVWQRVCDLRSGLRDVTAYRGAVDAARQRLRGARLPAPGRIVDCVEAALLLPFEQGLAFEGAVIEDLLATAESQGLRHAARVERAAMRLPRQVAGLTVPVPSRLAIWGARGDATLVAMAALEAGMTVLLADPAREDLIAALERIAARQEAAVQAGRLAPEARDADWARLIPLVGPARLGEGEVIVTTRPDLALKAPRSVLALGVPALPGAVSLSVVPPPGGAGGTLAEMGLTGETIAPQRAAHAVAFVRRLGWSVVPVGAGGPVAVVLATALAEAVSHLEGRGVPRAVIAQALALAGIAGEGRAGQPRATEEAVARRCLGALANAGARLIEAGTARDSATVDAVAIGAGIMARWTGGPMLQADRRGLIVLRRDLRVWAAEAPDLFSPAPLFDRLIAEGRPLAADAARAA</sequence>
<dbReference type="CDD" id="cd06558">
    <property type="entry name" value="crotonase-like"/>
    <property type="match status" value="1"/>
</dbReference>
<proteinExistence type="predicted"/>
<dbReference type="SUPFAM" id="SSF48179">
    <property type="entry name" value="6-phosphogluconate dehydrogenase C-terminal domain-like"/>
    <property type="match status" value="1"/>
</dbReference>
<comment type="caution">
    <text evidence="4">The sequence shown here is derived from an EMBL/GenBank/DDBJ whole genome shotgun (WGS) entry which is preliminary data.</text>
</comment>
<keyword evidence="2" id="KW-0456">Lyase</keyword>
<name>A0A6M1TZ05_9RHOB</name>
<organism evidence="4 5">
    <name type="scientific">Paragemmobacter kunshanensis</name>
    <dbReference type="NCBI Taxonomy" id="2583234"/>
    <lineage>
        <taxon>Bacteria</taxon>
        <taxon>Pseudomonadati</taxon>
        <taxon>Pseudomonadota</taxon>
        <taxon>Alphaproteobacteria</taxon>
        <taxon>Rhodobacterales</taxon>
        <taxon>Paracoccaceae</taxon>
        <taxon>Paragemmobacter</taxon>
    </lineage>
</organism>
<dbReference type="Gene3D" id="1.10.1040.10">
    <property type="entry name" value="N-(1-d-carboxylethyl)-l-norvaline Dehydrogenase, domain 2"/>
    <property type="match status" value="1"/>
</dbReference>
<accession>A0A6M1TZ05</accession>
<evidence type="ECO:0000256" key="2">
    <source>
        <dbReference type="ARBA" id="ARBA00023239"/>
    </source>
</evidence>
<dbReference type="Gene3D" id="3.90.226.10">
    <property type="entry name" value="2-enoyl-CoA Hydratase, Chain A, domain 1"/>
    <property type="match status" value="1"/>
</dbReference>
<dbReference type="RefSeq" id="WP_165052963.1">
    <property type="nucleotide sequence ID" value="NZ_JAALFE010000023.1"/>
</dbReference>
<dbReference type="AlphaFoldDB" id="A0A6M1TZ05"/>
<dbReference type="PANTHER" id="PTHR23309:SF49">
    <property type="entry name" value="PEROXISOMAL BIFUNCTIONAL ENZYME"/>
    <property type="match status" value="1"/>
</dbReference>
<dbReference type="InterPro" id="IPR029045">
    <property type="entry name" value="ClpP/crotonase-like_dom_sf"/>
</dbReference>
<evidence type="ECO:0000313" key="4">
    <source>
        <dbReference type="EMBL" id="NGQ92817.1"/>
    </source>
</evidence>
<keyword evidence="5" id="KW-1185">Reference proteome</keyword>
<keyword evidence="1" id="KW-0413">Isomerase</keyword>